<dbReference type="SFLD" id="SFLDG01206">
    <property type="entry name" value="Xi.1"/>
    <property type="match status" value="2"/>
</dbReference>
<reference evidence="2" key="1">
    <citation type="submission" date="2022-11" db="EMBL/GenBank/DDBJ databases">
        <authorList>
            <person name="Morgan W.R."/>
            <person name="Tartar A."/>
        </authorList>
    </citation>
    <scope>NUCLEOTIDE SEQUENCE</scope>
    <source>
        <strain evidence="2">ARSEF 373</strain>
    </source>
</reference>
<keyword evidence="3" id="KW-1185">Reference proteome</keyword>
<dbReference type="EMBL" id="DAKRPA010000019">
    <property type="protein sequence ID" value="DBA03446.1"/>
    <property type="molecule type" value="Genomic_DNA"/>
</dbReference>
<dbReference type="InterPro" id="IPR040079">
    <property type="entry name" value="Glutathione_S-Trfase"/>
</dbReference>
<accession>A0AAV2Z7U0</accession>
<dbReference type="GO" id="GO:0005737">
    <property type="term" value="C:cytoplasm"/>
    <property type="evidence" value="ECO:0007669"/>
    <property type="project" value="TreeGrafter"/>
</dbReference>
<dbReference type="AlphaFoldDB" id="A0AAV2Z7U0"/>
<dbReference type="CDD" id="cd03190">
    <property type="entry name" value="GST_C_Omega_like"/>
    <property type="match status" value="2"/>
</dbReference>
<dbReference type="SFLD" id="SFLDS00019">
    <property type="entry name" value="Glutathione_Transferase_(cytos"/>
    <property type="match status" value="2"/>
</dbReference>
<feature type="domain" description="GST C-terminal" evidence="1">
    <location>
        <begin position="195"/>
        <end position="319"/>
    </location>
</feature>
<feature type="domain" description="GST C-terminal" evidence="1">
    <location>
        <begin position="546"/>
        <end position="670"/>
    </location>
</feature>
<comment type="caution">
    <text evidence="2">The sequence shown here is derived from an EMBL/GenBank/DDBJ whole genome shotgun (WGS) entry which is preliminary data.</text>
</comment>
<dbReference type="Pfam" id="PF13409">
    <property type="entry name" value="GST_N_2"/>
    <property type="match status" value="2"/>
</dbReference>
<dbReference type="FunFam" id="3.40.30.10:FF:000499">
    <property type="entry name" value="Glutathione S-transferase"/>
    <property type="match status" value="2"/>
</dbReference>
<dbReference type="Gene3D" id="3.40.30.10">
    <property type="entry name" value="Glutaredoxin"/>
    <property type="match status" value="2"/>
</dbReference>
<dbReference type="InterPro" id="IPR036249">
    <property type="entry name" value="Thioredoxin-like_sf"/>
</dbReference>
<dbReference type="InterPro" id="IPR010987">
    <property type="entry name" value="Glutathione-S-Trfase_C-like"/>
</dbReference>
<protein>
    <recommendedName>
        <fullName evidence="1">GST C-terminal domain-containing protein</fullName>
    </recommendedName>
</protein>
<dbReference type="SUPFAM" id="SSF47616">
    <property type="entry name" value="GST C-terminal domain-like"/>
    <property type="match status" value="2"/>
</dbReference>
<evidence type="ECO:0000313" key="3">
    <source>
        <dbReference type="Proteomes" id="UP001146120"/>
    </source>
</evidence>
<dbReference type="InterPro" id="IPR004045">
    <property type="entry name" value="Glutathione_S-Trfase_N"/>
</dbReference>
<dbReference type="PROSITE" id="PS50405">
    <property type="entry name" value="GST_CTER"/>
    <property type="match status" value="2"/>
</dbReference>
<reference evidence="2" key="2">
    <citation type="journal article" date="2023" name="Microbiol Resour">
        <title>Decontamination and Annotation of the Draft Genome Sequence of the Oomycete Lagenidium giganteum ARSEF 373.</title>
        <authorList>
            <person name="Morgan W.R."/>
            <person name="Tartar A."/>
        </authorList>
    </citation>
    <scope>NUCLEOTIDE SEQUENCE</scope>
    <source>
        <strain evidence="2">ARSEF 373</strain>
    </source>
</reference>
<dbReference type="GO" id="GO:0004364">
    <property type="term" value="F:glutathione transferase activity"/>
    <property type="evidence" value="ECO:0007669"/>
    <property type="project" value="InterPro"/>
</dbReference>
<dbReference type="Gene3D" id="1.20.1050.10">
    <property type="match status" value="2"/>
</dbReference>
<dbReference type="Pfam" id="PF13410">
    <property type="entry name" value="GST_C_2"/>
    <property type="match status" value="2"/>
</dbReference>
<dbReference type="PANTHER" id="PTHR32419">
    <property type="entry name" value="GLUTATHIONYL-HYDROQUINONE REDUCTASE"/>
    <property type="match status" value="1"/>
</dbReference>
<dbReference type="PANTHER" id="PTHR32419:SF6">
    <property type="entry name" value="GLUTATHIONE S-TRANSFERASE OMEGA-LIKE 1-RELATED"/>
    <property type="match status" value="1"/>
</dbReference>
<dbReference type="SUPFAM" id="SSF52833">
    <property type="entry name" value="Thioredoxin-like"/>
    <property type="match status" value="2"/>
</dbReference>
<dbReference type="InterPro" id="IPR016639">
    <property type="entry name" value="GST_Omega/GSH"/>
</dbReference>
<dbReference type="SFLD" id="SFLDG01148">
    <property type="entry name" value="Xi_(cytGST)"/>
    <property type="match status" value="2"/>
</dbReference>
<dbReference type="InterPro" id="IPR047047">
    <property type="entry name" value="GST_Omega-like_C"/>
</dbReference>
<evidence type="ECO:0000259" key="1">
    <source>
        <dbReference type="PROSITE" id="PS50405"/>
    </source>
</evidence>
<organism evidence="2 3">
    <name type="scientific">Lagenidium giganteum</name>
    <dbReference type="NCBI Taxonomy" id="4803"/>
    <lineage>
        <taxon>Eukaryota</taxon>
        <taxon>Sar</taxon>
        <taxon>Stramenopiles</taxon>
        <taxon>Oomycota</taxon>
        <taxon>Peronosporomycetes</taxon>
        <taxon>Pythiales</taxon>
        <taxon>Pythiaceae</taxon>
    </lineage>
</organism>
<proteinExistence type="predicted"/>
<sequence length="702" mass="79776">MTSFFNSLSVRAMTTKESFGTNKAGAFQREDSVFRHWIEPNADAEFPAEKDRYHLYISYACPWASRCLMALHLKGLDKIIGLSVVHSVFQRTRPNDANDVHAGWAFVDPAVTPSLPGPTGLNEYSSAGSIPDTVNSARFARDLYDMCYNGKTRYTVPILWDKKKKMIVSNESADIVRMLNTAFEGIVPSTVDLYPEALRAQIDEVNEWVYHDISNGVYKCGFAQSQGAYNDAVKKLFEGLDRVESILSKQRYLAGNVMTEADVRLFTTLVRFDEVYFVHFKTNKKHIYEYPNMINYVRDIYQKPGISQTVHMDHIKNHYYGSHTHINTFGIVPAGGEVDFTLPHDRARFGASTKRTIPQNFSQQSNFESFGTNKAGAFQREDSVFRHWIEPNADAEFPAEKDRYHLYISYACPWASRCLMALHLKGLDKIIGLSVVHSVFQRTRPNDANDVHAGWAFVDPAVTPSLPGPTGLNEYSSAGSIPDTVNSARFARDLYDMCYNGKTRYTVPILWDKKKKMIVSNESADIVRMLNTAFEGIVPSTVDLYPEALRAQIDEVNEWVYHDISNGVYKCGFAQSQGAYNDAVKKLFEGLDRVESILSKQRYLAGNVMTEADVRLFTTLVRFDEVYFVHFKTNKKHIYEYPNMINYVRDIYQKPGISQTVHMDHIKNHYYGSHTHINTFGIVPAGGEVDFTLPHDRARFGA</sequence>
<evidence type="ECO:0000313" key="2">
    <source>
        <dbReference type="EMBL" id="DBA03446.1"/>
    </source>
</evidence>
<dbReference type="Proteomes" id="UP001146120">
    <property type="component" value="Unassembled WGS sequence"/>
</dbReference>
<gene>
    <name evidence="2" type="ORF">N0F65_002854</name>
</gene>
<name>A0AAV2Z7U0_9STRA</name>
<dbReference type="InterPro" id="IPR036282">
    <property type="entry name" value="Glutathione-S-Trfase_C_sf"/>
</dbReference>